<evidence type="ECO:0000313" key="4">
    <source>
        <dbReference type="Proteomes" id="UP000188533"/>
    </source>
</evidence>
<feature type="chain" id="PRO_5013315512" evidence="2">
    <location>
        <begin position="19"/>
        <end position="176"/>
    </location>
</feature>
<dbReference type="Proteomes" id="UP000188533">
    <property type="component" value="Unassembled WGS sequence"/>
</dbReference>
<sequence length="176" mass="19437">MRFYPLLLFSSFLLTVLAAPHAQLNDISTSLERRGQAAVGTPTQDSASSLQPSASANAKAKTYSELKLDPKNIGEQVLNNHDYQFFDYSLSEYNGKKDLIIRQFGKGQRAEFEQEIKKIQNADEGKAVRQFVAAGVYRDPANSKLSSLTKGKLFTSLTYVIILNKSAAFAGSYLES</sequence>
<evidence type="ECO:0000313" key="3">
    <source>
        <dbReference type="EMBL" id="GAW01359.1"/>
    </source>
</evidence>
<gene>
    <name evidence="3" type="ORF">LENED_002949</name>
</gene>
<name>A0A1Q3E2V9_LENED</name>
<reference evidence="3 4" key="1">
    <citation type="submission" date="2016-08" db="EMBL/GenBank/DDBJ databases">
        <authorList>
            <consortium name="Lentinula edodes genome sequencing consortium"/>
            <person name="Sakamoto Y."/>
            <person name="Nakade K."/>
            <person name="Sato S."/>
            <person name="Yoshida Y."/>
            <person name="Miyazaki K."/>
            <person name="Natsume S."/>
            <person name="Konno N."/>
        </authorList>
    </citation>
    <scope>NUCLEOTIDE SEQUENCE [LARGE SCALE GENOMIC DNA]</scope>
    <source>
        <strain evidence="3 4">NBRC 111202</strain>
    </source>
</reference>
<feature type="compositionally biased region" description="Polar residues" evidence="1">
    <location>
        <begin position="41"/>
        <end position="56"/>
    </location>
</feature>
<keyword evidence="2" id="KW-0732">Signal</keyword>
<accession>A0A1Q3E2V9</accession>
<proteinExistence type="predicted"/>
<organism evidence="3 4">
    <name type="scientific">Lentinula edodes</name>
    <name type="common">Shiitake mushroom</name>
    <name type="synonym">Lentinus edodes</name>
    <dbReference type="NCBI Taxonomy" id="5353"/>
    <lineage>
        <taxon>Eukaryota</taxon>
        <taxon>Fungi</taxon>
        <taxon>Dikarya</taxon>
        <taxon>Basidiomycota</taxon>
        <taxon>Agaricomycotina</taxon>
        <taxon>Agaricomycetes</taxon>
        <taxon>Agaricomycetidae</taxon>
        <taxon>Agaricales</taxon>
        <taxon>Marasmiineae</taxon>
        <taxon>Omphalotaceae</taxon>
        <taxon>Lentinula</taxon>
    </lineage>
</organism>
<reference evidence="3 4" key="2">
    <citation type="submission" date="2017-02" db="EMBL/GenBank/DDBJ databases">
        <title>A genome survey and senescence transcriptome analysis in Lentinula edodes.</title>
        <authorList>
            <person name="Sakamoto Y."/>
            <person name="Nakade K."/>
            <person name="Sato S."/>
            <person name="Yoshida Y."/>
            <person name="Miyazaki K."/>
            <person name="Natsume S."/>
            <person name="Konno N."/>
        </authorList>
    </citation>
    <scope>NUCLEOTIDE SEQUENCE [LARGE SCALE GENOMIC DNA]</scope>
    <source>
        <strain evidence="3 4">NBRC 111202</strain>
    </source>
</reference>
<keyword evidence="4" id="KW-1185">Reference proteome</keyword>
<dbReference type="EMBL" id="BDGU01000059">
    <property type="protein sequence ID" value="GAW01359.1"/>
    <property type="molecule type" value="Genomic_DNA"/>
</dbReference>
<evidence type="ECO:0000256" key="2">
    <source>
        <dbReference type="SAM" id="SignalP"/>
    </source>
</evidence>
<feature type="signal peptide" evidence="2">
    <location>
        <begin position="1"/>
        <end position="18"/>
    </location>
</feature>
<comment type="caution">
    <text evidence="3">The sequence shown here is derived from an EMBL/GenBank/DDBJ whole genome shotgun (WGS) entry which is preliminary data.</text>
</comment>
<protein>
    <submittedName>
        <fullName evidence="3">Uncharacterized protein</fullName>
    </submittedName>
</protein>
<dbReference type="AlphaFoldDB" id="A0A1Q3E2V9"/>
<evidence type="ECO:0000256" key="1">
    <source>
        <dbReference type="SAM" id="MobiDB-lite"/>
    </source>
</evidence>
<feature type="region of interest" description="Disordered" evidence="1">
    <location>
        <begin position="35"/>
        <end position="56"/>
    </location>
</feature>